<evidence type="ECO:0000256" key="1">
    <source>
        <dbReference type="SAM" id="MobiDB-lite"/>
    </source>
</evidence>
<dbReference type="AlphaFoldDB" id="L5K0V0"/>
<name>L5K0V0_PTEAL</name>
<evidence type="ECO:0000313" key="2">
    <source>
        <dbReference type="EMBL" id="ELK05215.1"/>
    </source>
</evidence>
<feature type="region of interest" description="Disordered" evidence="1">
    <location>
        <begin position="57"/>
        <end position="86"/>
    </location>
</feature>
<protein>
    <submittedName>
        <fullName evidence="2">Contactin-associated protein-like 2</fullName>
    </submittedName>
</protein>
<reference evidence="3" key="1">
    <citation type="journal article" date="2013" name="Science">
        <title>Comparative analysis of bat genomes provides insight into the evolution of flight and immunity.</title>
        <authorList>
            <person name="Zhang G."/>
            <person name="Cowled C."/>
            <person name="Shi Z."/>
            <person name="Huang Z."/>
            <person name="Bishop-Lilly K.A."/>
            <person name="Fang X."/>
            <person name="Wynne J.W."/>
            <person name="Xiong Z."/>
            <person name="Baker M.L."/>
            <person name="Zhao W."/>
            <person name="Tachedjian M."/>
            <person name="Zhu Y."/>
            <person name="Zhou P."/>
            <person name="Jiang X."/>
            <person name="Ng J."/>
            <person name="Yang L."/>
            <person name="Wu L."/>
            <person name="Xiao J."/>
            <person name="Feng Y."/>
            <person name="Chen Y."/>
            <person name="Sun X."/>
            <person name="Zhang Y."/>
            <person name="Marsh G.A."/>
            <person name="Crameri G."/>
            <person name="Broder C.C."/>
            <person name="Frey K.G."/>
            <person name="Wang L.F."/>
            <person name="Wang J."/>
        </authorList>
    </citation>
    <scope>NUCLEOTIDE SEQUENCE [LARGE SCALE GENOMIC DNA]</scope>
</reference>
<dbReference type="STRING" id="9402.L5K0V0"/>
<sequence length="150" mass="16390">MSRLLLSNAPRDHPQEERKDAGFLSYKDHLPVNQVVVGDTDRQGSEAKLSVGPLRCQGDNFYKPGPQPAGKDKAMTVSPRRFSTDGTSAVRVQTSVVLHAFPTLLHKEDPVSPLSLQQESCPTSAFTTSLLASRSTPRLLFTSDNPFPKS</sequence>
<dbReference type="InParanoid" id="L5K0V0"/>
<organism evidence="2 3">
    <name type="scientific">Pteropus alecto</name>
    <name type="common">Black flying fox</name>
    <dbReference type="NCBI Taxonomy" id="9402"/>
    <lineage>
        <taxon>Eukaryota</taxon>
        <taxon>Metazoa</taxon>
        <taxon>Chordata</taxon>
        <taxon>Craniata</taxon>
        <taxon>Vertebrata</taxon>
        <taxon>Euteleostomi</taxon>
        <taxon>Mammalia</taxon>
        <taxon>Eutheria</taxon>
        <taxon>Laurasiatheria</taxon>
        <taxon>Chiroptera</taxon>
        <taxon>Yinpterochiroptera</taxon>
        <taxon>Pteropodoidea</taxon>
        <taxon>Pteropodidae</taxon>
        <taxon>Pteropodinae</taxon>
        <taxon>Pteropus</taxon>
    </lineage>
</organism>
<evidence type="ECO:0000313" key="3">
    <source>
        <dbReference type="Proteomes" id="UP000010552"/>
    </source>
</evidence>
<keyword evidence="3" id="KW-1185">Reference proteome</keyword>
<dbReference type="Proteomes" id="UP000010552">
    <property type="component" value="Unassembled WGS sequence"/>
</dbReference>
<proteinExistence type="predicted"/>
<gene>
    <name evidence="2" type="ORF">PAL_GLEAN10007602</name>
</gene>
<dbReference type="EMBL" id="KB031043">
    <property type="protein sequence ID" value="ELK05215.1"/>
    <property type="molecule type" value="Genomic_DNA"/>
</dbReference>
<feature type="region of interest" description="Disordered" evidence="1">
    <location>
        <begin position="1"/>
        <end position="23"/>
    </location>
</feature>
<feature type="compositionally biased region" description="Basic and acidic residues" evidence="1">
    <location>
        <begin position="10"/>
        <end position="23"/>
    </location>
</feature>
<accession>L5K0V0</accession>